<feature type="compositionally biased region" description="Basic residues" evidence="2">
    <location>
        <begin position="213"/>
        <end position="223"/>
    </location>
</feature>
<feature type="region of interest" description="Disordered" evidence="2">
    <location>
        <begin position="151"/>
        <end position="268"/>
    </location>
</feature>
<dbReference type="Proteomes" id="UP000242188">
    <property type="component" value="Unassembled WGS sequence"/>
</dbReference>
<evidence type="ECO:0000313" key="4">
    <source>
        <dbReference type="Proteomes" id="UP000242188"/>
    </source>
</evidence>
<dbReference type="AlphaFoldDB" id="A0A210Q8T5"/>
<evidence type="ECO:0000256" key="2">
    <source>
        <dbReference type="SAM" id="MobiDB-lite"/>
    </source>
</evidence>
<comment type="similarity">
    <text evidence="1">Belongs to the SPATS2 family.</text>
</comment>
<evidence type="ECO:0000313" key="3">
    <source>
        <dbReference type="EMBL" id="OWF45162.1"/>
    </source>
</evidence>
<gene>
    <name evidence="3" type="ORF">KP79_PYT24731</name>
</gene>
<comment type="caution">
    <text evidence="3">The sequence shown here is derived from an EMBL/GenBank/DDBJ whole genome shotgun (WGS) entry which is preliminary data.</text>
</comment>
<feature type="region of interest" description="Disordered" evidence="2">
    <location>
        <begin position="91"/>
        <end position="122"/>
    </location>
</feature>
<keyword evidence="4" id="KW-1185">Reference proteome</keyword>
<feature type="compositionally biased region" description="Low complexity" evidence="2">
    <location>
        <begin position="224"/>
        <end position="248"/>
    </location>
</feature>
<dbReference type="SUPFAM" id="SSF46934">
    <property type="entry name" value="UBA-like"/>
    <property type="match status" value="1"/>
</dbReference>
<dbReference type="PANTHER" id="PTHR15623">
    <property type="entry name" value="SPERMATOGENESIS-ASSOCIATED SERINE-RICH PROTEIN 2-RELATED"/>
    <property type="match status" value="1"/>
</dbReference>
<dbReference type="PANTHER" id="PTHR15623:SF11">
    <property type="entry name" value="SPERMATOGENESIS-ASSOCIATED SERINE-RICH PROTEIN 2"/>
    <property type="match status" value="1"/>
</dbReference>
<reference evidence="3 4" key="1">
    <citation type="journal article" date="2017" name="Nat. Ecol. Evol.">
        <title>Scallop genome provides insights into evolution of bilaterian karyotype and development.</title>
        <authorList>
            <person name="Wang S."/>
            <person name="Zhang J."/>
            <person name="Jiao W."/>
            <person name="Li J."/>
            <person name="Xun X."/>
            <person name="Sun Y."/>
            <person name="Guo X."/>
            <person name="Huan P."/>
            <person name="Dong B."/>
            <person name="Zhang L."/>
            <person name="Hu X."/>
            <person name="Sun X."/>
            <person name="Wang J."/>
            <person name="Zhao C."/>
            <person name="Wang Y."/>
            <person name="Wang D."/>
            <person name="Huang X."/>
            <person name="Wang R."/>
            <person name="Lv J."/>
            <person name="Li Y."/>
            <person name="Zhang Z."/>
            <person name="Liu B."/>
            <person name="Lu W."/>
            <person name="Hui Y."/>
            <person name="Liang J."/>
            <person name="Zhou Z."/>
            <person name="Hou R."/>
            <person name="Li X."/>
            <person name="Liu Y."/>
            <person name="Li H."/>
            <person name="Ning X."/>
            <person name="Lin Y."/>
            <person name="Zhao L."/>
            <person name="Xing Q."/>
            <person name="Dou J."/>
            <person name="Li Y."/>
            <person name="Mao J."/>
            <person name="Guo H."/>
            <person name="Dou H."/>
            <person name="Li T."/>
            <person name="Mu C."/>
            <person name="Jiang W."/>
            <person name="Fu Q."/>
            <person name="Fu X."/>
            <person name="Miao Y."/>
            <person name="Liu J."/>
            <person name="Yu Q."/>
            <person name="Li R."/>
            <person name="Liao H."/>
            <person name="Li X."/>
            <person name="Kong Y."/>
            <person name="Jiang Z."/>
            <person name="Chourrout D."/>
            <person name="Li R."/>
            <person name="Bao Z."/>
        </authorList>
    </citation>
    <scope>NUCLEOTIDE SEQUENCE [LARGE SCALE GENOMIC DNA]</scope>
    <source>
        <strain evidence="3 4">PY_sf001</strain>
    </source>
</reference>
<dbReference type="Pfam" id="PF07139">
    <property type="entry name" value="SPATS2-like"/>
    <property type="match status" value="1"/>
</dbReference>
<dbReference type="InterPro" id="IPR009816">
    <property type="entry name" value="SPATS2-like"/>
</dbReference>
<dbReference type="InterPro" id="IPR009060">
    <property type="entry name" value="UBA-like_sf"/>
</dbReference>
<name>A0A210Q8T5_MIZYE</name>
<dbReference type="GO" id="GO:0005737">
    <property type="term" value="C:cytoplasm"/>
    <property type="evidence" value="ECO:0007669"/>
    <property type="project" value="TreeGrafter"/>
</dbReference>
<accession>A0A210Q8T5</accession>
<protein>
    <submittedName>
        <fullName evidence="3">Spermatogenesis-associated serine-rich protein 2</fullName>
    </submittedName>
</protein>
<dbReference type="OrthoDB" id="6136201at2759"/>
<sequence length="677" mass="74188">MMARKNNVKTDNSGVILFDSRTKAVMAEVPQSQENIKEKVNAVREVVLGKSNNEIILVLQYYDYNVEKAIQAYLEDGAKSALTEWRFSGPKVANKKKKNKKKLGKTGNGDDMSPTQNGDVSDHIGEALANGVLENGTCAIKLGIEAETTGGGGGEHITGPDLPASASTVNGAVPSTVPSHDQGAGASEVTPQSHDQGAESSQASQSLPQRQPHQNHHKQRLHSGSHSSSNRQRSASERSTSSNPSSDSRPVKRKVHGGMEKSMKDLHRQTVSLERLRLVMNEEVEKNFKRIKSVFEEVRTCLNKREADLLVEMEKVKAVANNTFASRQKTGADLKVMVDRSETMSEEELAKLRTDIKHFIGDRKIDEELSRTTRFLYDSDFLKLEVGRFGEVVPAKTAYSSHPAYVVVNKPTVEPARVEPPRVEPVEPHPVVNQAKYSLKKSFIHQDNKIISIHQVILSFVTYYKCELSPLCRAWTVQIQTRVAGQPQLLPLSSLLSLGKHPRLVVHMTNAEAVGNDLDVMDQGVAIVGKVALEGVMMDQEVAMVGTEALEGVTIMMEAPERGTITMEALEEGITETEVVDKMNTTTVARLHKDLTTLSISVVSHSPEGVAVEAVQGGVVQEDPGVLGKMVPGDPGTPLEVRAMVHREAAIDPSLVQNLLRKTNWSQLWCSRTGHVQ</sequence>
<evidence type="ECO:0000256" key="1">
    <source>
        <dbReference type="ARBA" id="ARBA00007105"/>
    </source>
</evidence>
<feature type="compositionally biased region" description="Basic and acidic residues" evidence="2">
    <location>
        <begin position="257"/>
        <end position="268"/>
    </location>
</feature>
<organism evidence="3 4">
    <name type="scientific">Mizuhopecten yessoensis</name>
    <name type="common">Japanese scallop</name>
    <name type="synonym">Patinopecten yessoensis</name>
    <dbReference type="NCBI Taxonomy" id="6573"/>
    <lineage>
        <taxon>Eukaryota</taxon>
        <taxon>Metazoa</taxon>
        <taxon>Spiralia</taxon>
        <taxon>Lophotrochozoa</taxon>
        <taxon>Mollusca</taxon>
        <taxon>Bivalvia</taxon>
        <taxon>Autobranchia</taxon>
        <taxon>Pteriomorphia</taxon>
        <taxon>Pectinida</taxon>
        <taxon>Pectinoidea</taxon>
        <taxon>Pectinidae</taxon>
        <taxon>Mizuhopecten</taxon>
    </lineage>
</organism>
<feature type="compositionally biased region" description="Polar residues" evidence="2">
    <location>
        <begin position="189"/>
        <end position="212"/>
    </location>
</feature>
<proteinExistence type="inferred from homology"/>
<feature type="compositionally biased region" description="Basic residues" evidence="2">
    <location>
        <begin position="93"/>
        <end position="104"/>
    </location>
</feature>
<dbReference type="EMBL" id="NEDP02004560">
    <property type="protein sequence ID" value="OWF45162.1"/>
    <property type="molecule type" value="Genomic_DNA"/>
</dbReference>